<dbReference type="AlphaFoldDB" id="A0A2I1FAI1"/>
<gene>
    <name evidence="1" type="ORF">RhiirA5_367310</name>
</gene>
<reference evidence="1 2" key="2">
    <citation type="submission" date="2017-09" db="EMBL/GenBank/DDBJ databases">
        <title>Extensive intraspecific genome diversity in a model arbuscular mycorrhizal fungus.</title>
        <authorList>
            <person name="Chen E.C."/>
            <person name="Morin E."/>
            <person name="Beaudet D."/>
            <person name="Noel J."/>
            <person name="Ndikumana S."/>
            <person name="Charron P."/>
            <person name="St-Onge C."/>
            <person name="Giorgi J."/>
            <person name="Grigoriev I.V."/>
            <person name="Roux C."/>
            <person name="Martin F.M."/>
            <person name="Corradi N."/>
        </authorList>
    </citation>
    <scope>NUCLEOTIDE SEQUENCE [LARGE SCALE GENOMIC DNA]</scope>
    <source>
        <strain evidence="1 2">A5</strain>
    </source>
</reference>
<sequence>MENFASNINKPDFHNYDDVSFMEEEYDFDFKSMDQTEEDTFEDSNIYLNSEEYTNNSNFFQLDINAFQSARYFSTITDNIDDYILELDSNFDDESVISMATDITNEIQLIEISEPTKSTKFTNCVLIDNFNGEIRSCGSSQNLRCIQKYFWNLGN</sequence>
<accession>A0A2I1FAI1</accession>
<evidence type="ECO:0000313" key="1">
    <source>
        <dbReference type="EMBL" id="PKB97785.1"/>
    </source>
</evidence>
<organism evidence="1 2">
    <name type="scientific">Rhizophagus irregularis</name>
    <dbReference type="NCBI Taxonomy" id="588596"/>
    <lineage>
        <taxon>Eukaryota</taxon>
        <taxon>Fungi</taxon>
        <taxon>Fungi incertae sedis</taxon>
        <taxon>Mucoromycota</taxon>
        <taxon>Glomeromycotina</taxon>
        <taxon>Glomeromycetes</taxon>
        <taxon>Glomerales</taxon>
        <taxon>Glomeraceae</taxon>
        <taxon>Rhizophagus</taxon>
    </lineage>
</organism>
<evidence type="ECO:0000313" key="2">
    <source>
        <dbReference type="Proteomes" id="UP000232722"/>
    </source>
</evidence>
<name>A0A2I1FAI1_9GLOM</name>
<comment type="caution">
    <text evidence="1">The sequence shown here is derived from an EMBL/GenBank/DDBJ whole genome shotgun (WGS) entry which is preliminary data.</text>
</comment>
<dbReference type="Proteomes" id="UP000232722">
    <property type="component" value="Unassembled WGS sequence"/>
</dbReference>
<reference evidence="1 2" key="1">
    <citation type="submission" date="2016-04" db="EMBL/GenBank/DDBJ databases">
        <title>Genome analyses suggest a sexual origin of heterokaryosis in a supposedly ancient asexual fungus.</title>
        <authorList>
            <person name="Ropars J."/>
            <person name="Sedzielewska K."/>
            <person name="Noel J."/>
            <person name="Charron P."/>
            <person name="Farinelli L."/>
            <person name="Marton T."/>
            <person name="Kruger M."/>
            <person name="Pelin A."/>
            <person name="Brachmann A."/>
            <person name="Corradi N."/>
        </authorList>
    </citation>
    <scope>NUCLEOTIDE SEQUENCE [LARGE SCALE GENOMIC DNA]</scope>
    <source>
        <strain evidence="1 2">A5</strain>
    </source>
</reference>
<dbReference type="VEuPathDB" id="FungiDB:RhiirFUN_015900"/>
<dbReference type="EMBL" id="LLXJ01002986">
    <property type="protein sequence ID" value="PKB97785.1"/>
    <property type="molecule type" value="Genomic_DNA"/>
</dbReference>
<proteinExistence type="predicted"/>
<protein>
    <submittedName>
        <fullName evidence="1">Uncharacterized protein</fullName>
    </submittedName>
</protein>
<dbReference type="OrthoDB" id="2446931at2759"/>